<dbReference type="OrthoDB" id="3687641at2759"/>
<comment type="pathway">
    <text evidence="1">Mycotoxin biosynthesis.</text>
</comment>
<dbReference type="GO" id="GO:0043386">
    <property type="term" value="P:mycotoxin biosynthetic process"/>
    <property type="evidence" value="ECO:0007669"/>
    <property type="project" value="InterPro"/>
</dbReference>
<dbReference type="EMBL" id="ML770081">
    <property type="protein sequence ID" value="KAE9384789.1"/>
    <property type="molecule type" value="Genomic_DNA"/>
</dbReference>
<protein>
    <recommendedName>
        <fullName evidence="6">Oxidase ustYa</fullName>
    </recommendedName>
</protein>
<dbReference type="PANTHER" id="PTHR33365:SF11">
    <property type="entry name" value="TAT PATHWAY SIGNAL SEQUENCE"/>
    <property type="match status" value="1"/>
</dbReference>
<sequence>MKLLSVDWSITILCAITNISILTMRAIFPQFLRQCYGTASMRTDEHHYSYVGDDYPEYLPLPTMLQTTNTVFEVKNSLPISGPNAATHWQSIYPPGYGFVRLGTESRLLCVAMFHELHCIEKMRIFLDDPTNREVGFLHQQHCMNYLRQIFLCKADMTLEPLLNGDIDRRNLVMKSGMDIERSCVNWKDIYDAVGDNYLNWKENWNISSPFTTSL</sequence>
<accession>A0A6A4GGN8</accession>
<dbReference type="AlphaFoldDB" id="A0A6A4GGN8"/>
<dbReference type="GO" id="GO:0016491">
    <property type="term" value="F:oxidoreductase activity"/>
    <property type="evidence" value="ECO:0007669"/>
    <property type="project" value="UniProtKB-KW"/>
</dbReference>
<name>A0A6A4GGN8_9AGAR</name>
<reference evidence="4" key="1">
    <citation type="journal article" date="2019" name="Environ. Microbiol.">
        <title>Fungal ecological strategies reflected in gene transcription - a case study of two litter decomposers.</title>
        <authorList>
            <person name="Barbi F."/>
            <person name="Kohler A."/>
            <person name="Barry K."/>
            <person name="Baskaran P."/>
            <person name="Daum C."/>
            <person name="Fauchery L."/>
            <person name="Ihrmark K."/>
            <person name="Kuo A."/>
            <person name="LaButti K."/>
            <person name="Lipzen A."/>
            <person name="Morin E."/>
            <person name="Grigoriev I.V."/>
            <person name="Henrissat B."/>
            <person name="Lindahl B."/>
            <person name="Martin F."/>
        </authorList>
    </citation>
    <scope>NUCLEOTIDE SEQUENCE</scope>
    <source>
        <strain evidence="4">JB14</strain>
    </source>
</reference>
<dbReference type="InterPro" id="IPR021765">
    <property type="entry name" value="UstYa-like"/>
</dbReference>
<evidence type="ECO:0000256" key="2">
    <source>
        <dbReference type="ARBA" id="ARBA00023002"/>
    </source>
</evidence>
<proteinExistence type="inferred from homology"/>
<evidence type="ECO:0008006" key="6">
    <source>
        <dbReference type="Google" id="ProtNLM"/>
    </source>
</evidence>
<evidence type="ECO:0000256" key="3">
    <source>
        <dbReference type="ARBA" id="ARBA00035112"/>
    </source>
</evidence>
<keyword evidence="2" id="KW-0560">Oxidoreductase</keyword>
<evidence type="ECO:0000256" key="1">
    <source>
        <dbReference type="ARBA" id="ARBA00004685"/>
    </source>
</evidence>
<gene>
    <name evidence="4" type="ORF">BT96DRAFT_868700</name>
</gene>
<evidence type="ECO:0000313" key="5">
    <source>
        <dbReference type="Proteomes" id="UP000799118"/>
    </source>
</evidence>
<keyword evidence="5" id="KW-1185">Reference proteome</keyword>
<comment type="similarity">
    <text evidence="3">Belongs to the ustYa family.</text>
</comment>
<dbReference type="Pfam" id="PF11807">
    <property type="entry name" value="UstYa"/>
    <property type="match status" value="1"/>
</dbReference>
<dbReference type="PANTHER" id="PTHR33365">
    <property type="entry name" value="YALI0B05434P"/>
    <property type="match status" value="1"/>
</dbReference>
<organism evidence="4 5">
    <name type="scientific">Gymnopus androsaceus JB14</name>
    <dbReference type="NCBI Taxonomy" id="1447944"/>
    <lineage>
        <taxon>Eukaryota</taxon>
        <taxon>Fungi</taxon>
        <taxon>Dikarya</taxon>
        <taxon>Basidiomycota</taxon>
        <taxon>Agaricomycotina</taxon>
        <taxon>Agaricomycetes</taxon>
        <taxon>Agaricomycetidae</taxon>
        <taxon>Agaricales</taxon>
        <taxon>Marasmiineae</taxon>
        <taxon>Omphalotaceae</taxon>
        <taxon>Gymnopus</taxon>
    </lineage>
</organism>
<evidence type="ECO:0000313" key="4">
    <source>
        <dbReference type="EMBL" id="KAE9384789.1"/>
    </source>
</evidence>
<dbReference type="Proteomes" id="UP000799118">
    <property type="component" value="Unassembled WGS sequence"/>
</dbReference>